<protein>
    <recommendedName>
        <fullName evidence="9">Transposase</fullName>
    </recommendedName>
</protein>
<keyword evidence="1" id="KW-0815">Transposition</keyword>
<evidence type="ECO:0000313" key="8">
    <source>
        <dbReference type="Proteomes" id="UP001341281"/>
    </source>
</evidence>
<dbReference type="GO" id="GO:0004803">
    <property type="term" value="F:transposase activity"/>
    <property type="evidence" value="ECO:0007669"/>
    <property type="project" value="InterPro"/>
</dbReference>
<dbReference type="Pfam" id="PF03108">
    <property type="entry name" value="DBD_Tnp_Mut"/>
    <property type="match status" value="1"/>
</dbReference>
<evidence type="ECO:0000256" key="2">
    <source>
        <dbReference type="ARBA" id="ARBA00023125"/>
    </source>
</evidence>
<name>A0AAQ3XFW2_PASNO</name>
<feature type="region of interest" description="Disordered" evidence="4">
    <location>
        <begin position="1"/>
        <end position="35"/>
    </location>
</feature>
<gene>
    <name evidence="7" type="ORF">U9M48_042123</name>
</gene>
<keyword evidence="2" id="KW-0238">DNA-binding</keyword>
<dbReference type="GO" id="GO:0003677">
    <property type="term" value="F:DNA binding"/>
    <property type="evidence" value="ECO:0007669"/>
    <property type="project" value="UniProtKB-KW"/>
</dbReference>
<feature type="domain" description="MULE transposase" evidence="6">
    <location>
        <begin position="314"/>
        <end position="407"/>
    </location>
</feature>
<proteinExistence type="predicted"/>
<dbReference type="EMBL" id="CP144754">
    <property type="protein sequence ID" value="WVZ96491.1"/>
    <property type="molecule type" value="Genomic_DNA"/>
</dbReference>
<evidence type="ECO:0000256" key="1">
    <source>
        <dbReference type="ARBA" id="ARBA00022578"/>
    </source>
</evidence>
<evidence type="ECO:0000256" key="3">
    <source>
        <dbReference type="ARBA" id="ARBA00023172"/>
    </source>
</evidence>
<keyword evidence="3" id="KW-0233">DNA recombination</keyword>
<keyword evidence="8" id="KW-1185">Reference proteome</keyword>
<feature type="domain" description="Transposase MuDR plant" evidence="5">
    <location>
        <begin position="116"/>
        <end position="180"/>
    </location>
</feature>
<sequence length="527" mass="59850">MDLTEGTMGSQPSLLGDADAAPPSSDPGFGDVDWDNLQIAGSQEDEGKMPMISEDHVYELLGLRDEDERAVNGTEGPVRTTQMNMNAADTVGATISVLDHIPDEIVIGYDKENPIIELGTVYPTMKEFRMALRDFAIKNEFSLGTEKSDQKRFRGFCKSNTECPWRIVANRQDDNRTIKVTLLCEDHDCVSNRRIETTAPSKNWVASKAENILRHKPDMGAKELQDKLQEQYGVTLVYDTVWRGREIALDKVYGKWSDSFQLLYRWKAEVLKRMPGSVVEIDPMVVDGQVYFHRFFCALKPCIDGFREGCRPYLSIDSTALNGRWNGHLASAVAVDGHTWMYPVAYGFIALETEDNWTWFMRHLRDAIGDPPLLAVCTDACKGLENAVASVFPSAEQRECFFHLMKNFKKRFQGSERLYPAAKAYREEVFTEHMTAIFNESAEVFNNWIRDIKDLPVAELADKVREMIMVLWSKRRRIAERLPPGRILPAVMVQLRANTRGLSHLKDVNLCDVNLCEAEPVMFGLLQ</sequence>
<reference evidence="7 8" key="1">
    <citation type="submission" date="2024-02" db="EMBL/GenBank/DDBJ databases">
        <title>High-quality chromosome-scale genome assembly of Pensacola bahiagrass (Paspalum notatum Flugge var. saurae).</title>
        <authorList>
            <person name="Vega J.M."/>
            <person name="Podio M."/>
            <person name="Orjuela J."/>
            <person name="Siena L.A."/>
            <person name="Pessino S.C."/>
            <person name="Combes M.C."/>
            <person name="Mariac C."/>
            <person name="Albertini E."/>
            <person name="Pupilli F."/>
            <person name="Ortiz J.P.A."/>
            <person name="Leblanc O."/>
        </authorList>
    </citation>
    <scope>NUCLEOTIDE SEQUENCE [LARGE SCALE GENOMIC DNA]</scope>
    <source>
        <strain evidence="7">R1</strain>
        <tissue evidence="7">Leaf</tissue>
    </source>
</reference>
<dbReference type="InterPro" id="IPR018289">
    <property type="entry name" value="MULE_transposase_dom"/>
</dbReference>
<dbReference type="PANTHER" id="PTHR31973:SF195">
    <property type="entry name" value="MUDR FAMILY TRANSPOSASE"/>
    <property type="match status" value="1"/>
</dbReference>
<dbReference type="InterPro" id="IPR001207">
    <property type="entry name" value="Transposase_mutator"/>
</dbReference>
<evidence type="ECO:0000259" key="5">
    <source>
        <dbReference type="Pfam" id="PF03108"/>
    </source>
</evidence>
<dbReference type="Pfam" id="PF10551">
    <property type="entry name" value="MULE"/>
    <property type="match status" value="1"/>
</dbReference>
<organism evidence="7 8">
    <name type="scientific">Paspalum notatum var. saurae</name>
    <dbReference type="NCBI Taxonomy" id="547442"/>
    <lineage>
        <taxon>Eukaryota</taxon>
        <taxon>Viridiplantae</taxon>
        <taxon>Streptophyta</taxon>
        <taxon>Embryophyta</taxon>
        <taxon>Tracheophyta</taxon>
        <taxon>Spermatophyta</taxon>
        <taxon>Magnoliopsida</taxon>
        <taxon>Liliopsida</taxon>
        <taxon>Poales</taxon>
        <taxon>Poaceae</taxon>
        <taxon>PACMAD clade</taxon>
        <taxon>Panicoideae</taxon>
        <taxon>Andropogonodae</taxon>
        <taxon>Paspaleae</taxon>
        <taxon>Paspalinae</taxon>
        <taxon>Paspalum</taxon>
    </lineage>
</organism>
<evidence type="ECO:0008006" key="9">
    <source>
        <dbReference type="Google" id="ProtNLM"/>
    </source>
</evidence>
<dbReference type="Proteomes" id="UP001341281">
    <property type="component" value="Chromosome 10"/>
</dbReference>
<dbReference type="PANTHER" id="PTHR31973">
    <property type="entry name" value="POLYPROTEIN, PUTATIVE-RELATED"/>
    <property type="match status" value="1"/>
</dbReference>
<evidence type="ECO:0000313" key="7">
    <source>
        <dbReference type="EMBL" id="WVZ96491.1"/>
    </source>
</evidence>
<accession>A0AAQ3XFW2</accession>
<evidence type="ECO:0000259" key="6">
    <source>
        <dbReference type="Pfam" id="PF10551"/>
    </source>
</evidence>
<evidence type="ECO:0000256" key="4">
    <source>
        <dbReference type="SAM" id="MobiDB-lite"/>
    </source>
</evidence>
<dbReference type="InterPro" id="IPR004332">
    <property type="entry name" value="Transposase_MuDR"/>
</dbReference>
<dbReference type="AlphaFoldDB" id="A0AAQ3XFW2"/>
<dbReference type="PROSITE" id="PS01007">
    <property type="entry name" value="TRANSPOSASE_MUTATOR"/>
    <property type="match status" value="1"/>
</dbReference>
<dbReference type="GO" id="GO:0006313">
    <property type="term" value="P:DNA transposition"/>
    <property type="evidence" value="ECO:0007669"/>
    <property type="project" value="InterPro"/>
</dbReference>